<accession>A0ABS0DBU6</accession>
<proteinExistence type="predicted"/>
<name>A0ABS0DBU6_9NOCA</name>
<dbReference type="Proteomes" id="UP000707731">
    <property type="component" value="Unassembled WGS sequence"/>
</dbReference>
<dbReference type="EMBL" id="JADLQN010000001">
    <property type="protein sequence ID" value="MBF6355610.1"/>
    <property type="molecule type" value="Genomic_DNA"/>
</dbReference>
<comment type="caution">
    <text evidence="1">The sequence shown here is derived from an EMBL/GenBank/DDBJ whole genome shotgun (WGS) entry which is preliminary data.</text>
</comment>
<protein>
    <submittedName>
        <fullName evidence="1">SRPBCC family protein</fullName>
    </submittedName>
</protein>
<keyword evidence="2" id="KW-1185">Reference proteome</keyword>
<evidence type="ECO:0000313" key="2">
    <source>
        <dbReference type="Proteomes" id="UP000707731"/>
    </source>
</evidence>
<reference evidence="1 2" key="1">
    <citation type="submission" date="2020-10" db="EMBL/GenBank/DDBJ databases">
        <title>Identification of Nocardia species via Next-generation sequencing and recognition of intraspecies genetic diversity.</title>
        <authorList>
            <person name="Li P."/>
            <person name="Li P."/>
            <person name="Lu B."/>
        </authorList>
    </citation>
    <scope>NUCLEOTIDE SEQUENCE [LARGE SCALE GENOMIC DNA]</scope>
    <source>
        <strain evidence="1 2">BJ06-0143</strain>
    </source>
</reference>
<sequence length="151" mass="17605">MRVVDMHRTIAAPIGEVFDWMTDATNYHRVPMVRRVILVRPGDTHGHGVGAIRVVNTPLFRMTEEILEFERPTFMRYYIPRSTPPLRHDEGYMRFEEVPGGSTHVRWYSRFEVKAPFASDLCTLMLLPVIVTGFRLALDTCEKELRQNKKN</sequence>
<dbReference type="Gene3D" id="3.30.530.20">
    <property type="match status" value="1"/>
</dbReference>
<dbReference type="CDD" id="cd07821">
    <property type="entry name" value="PYR_PYL_RCAR_like"/>
    <property type="match status" value="1"/>
</dbReference>
<dbReference type="InterPro" id="IPR019587">
    <property type="entry name" value="Polyketide_cyclase/dehydratase"/>
</dbReference>
<gene>
    <name evidence="1" type="ORF">IU449_13825</name>
</gene>
<dbReference type="SUPFAM" id="SSF55961">
    <property type="entry name" value="Bet v1-like"/>
    <property type="match status" value="1"/>
</dbReference>
<dbReference type="InterPro" id="IPR023393">
    <property type="entry name" value="START-like_dom_sf"/>
</dbReference>
<dbReference type="Pfam" id="PF10604">
    <property type="entry name" value="Polyketide_cyc2"/>
    <property type="match status" value="1"/>
</dbReference>
<evidence type="ECO:0000313" key="1">
    <source>
        <dbReference type="EMBL" id="MBF6355610.1"/>
    </source>
</evidence>
<organism evidence="1 2">
    <name type="scientific">Nocardia higoensis</name>
    <dbReference type="NCBI Taxonomy" id="228599"/>
    <lineage>
        <taxon>Bacteria</taxon>
        <taxon>Bacillati</taxon>
        <taxon>Actinomycetota</taxon>
        <taxon>Actinomycetes</taxon>
        <taxon>Mycobacteriales</taxon>
        <taxon>Nocardiaceae</taxon>
        <taxon>Nocardia</taxon>
    </lineage>
</organism>
<dbReference type="RefSeq" id="WP_195002167.1">
    <property type="nucleotide sequence ID" value="NZ_JADLQN010000001.1"/>
</dbReference>